<evidence type="ECO:0000259" key="2">
    <source>
        <dbReference type="Pfam" id="PF09992"/>
    </source>
</evidence>
<dbReference type="Proteomes" id="UP000552241">
    <property type="component" value="Unassembled WGS sequence"/>
</dbReference>
<keyword evidence="3" id="KW-0378">Hydrolase</keyword>
<dbReference type="EMBL" id="JACDZE010000001">
    <property type="protein sequence ID" value="MBA5628631.1"/>
    <property type="molecule type" value="Genomic_DNA"/>
</dbReference>
<dbReference type="AlphaFoldDB" id="A0A838ZFY5"/>
<feature type="transmembrane region" description="Helical" evidence="1">
    <location>
        <begin position="6"/>
        <end position="24"/>
    </location>
</feature>
<dbReference type="GO" id="GO:0016798">
    <property type="term" value="F:hydrolase activity, acting on glycosyl bonds"/>
    <property type="evidence" value="ECO:0007669"/>
    <property type="project" value="UniProtKB-KW"/>
</dbReference>
<comment type="caution">
    <text evidence="3">The sequence shown here is derived from an EMBL/GenBank/DDBJ whole genome shotgun (WGS) entry which is preliminary data.</text>
</comment>
<gene>
    <name evidence="3" type="ORF">HU137_02465</name>
</gene>
<reference evidence="3 4" key="1">
    <citation type="submission" date="2020-07" db="EMBL/GenBank/DDBJ databases">
        <title>Moheibacter lacus sp. nov., a member of the family Flavobacteriaceae isolated from freshwater lake sediment.</title>
        <authorList>
            <person name="Liu Y."/>
        </authorList>
    </citation>
    <scope>NUCLEOTIDE SEQUENCE [LARGE SCALE GENOMIC DNA]</scope>
    <source>
        <strain evidence="3 4">BDHS18</strain>
    </source>
</reference>
<protein>
    <submittedName>
        <fullName evidence="3">Phosphodiester glycosidase family protein</fullName>
    </submittedName>
</protein>
<evidence type="ECO:0000313" key="4">
    <source>
        <dbReference type="Proteomes" id="UP000552241"/>
    </source>
</evidence>
<evidence type="ECO:0000313" key="3">
    <source>
        <dbReference type="EMBL" id="MBA5628631.1"/>
    </source>
</evidence>
<keyword evidence="4" id="KW-1185">Reference proteome</keyword>
<organism evidence="3 4">
    <name type="scientific">Moheibacter lacus</name>
    <dbReference type="NCBI Taxonomy" id="2745851"/>
    <lineage>
        <taxon>Bacteria</taxon>
        <taxon>Pseudomonadati</taxon>
        <taxon>Bacteroidota</taxon>
        <taxon>Flavobacteriia</taxon>
        <taxon>Flavobacteriales</taxon>
        <taxon>Weeksellaceae</taxon>
        <taxon>Moheibacter</taxon>
    </lineage>
</organism>
<proteinExistence type="predicted"/>
<keyword evidence="1" id="KW-0472">Membrane</keyword>
<accession>A0A838ZFY5</accession>
<feature type="domain" description="Phosphodiester glycosidase" evidence="2">
    <location>
        <begin position="74"/>
        <end position="223"/>
    </location>
</feature>
<dbReference type="Pfam" id="PF09992">
    <property type="entry name" value="NAGPA"/>
    <property type="match status" value="1"/>
</dbReference>
<dbReference type="InterPro" id="IPR018711">
    <property type="entry name" value="NAGPA"/>
</dbReference>
<keyword evidence="1" id="KW-1133">Transmembrane helix</keyword>
<evidence type="ECO:0000256" key="1">
    <source>
        <dbReference type="SAM" id="Phobius"/>
    </source>
</evidence>
<keyword evidence="3" id="KW-0326">Glycosidase</keyword>
<name>A0A838ZFY5_9FLAO</name>
<keyword evidence="1" id="KW-0812">Transmembrane</keyword>
<sequence>MKLKWLLPVIILIIGGVLLCIKFFSRNLQSNESILSYSLNPKKEEINFYWKKSNGERIGSLGNFKKFIEGQNNTLLFAMNGGMFGQDFSPQGLYIENGKFLNSIDTLNGEGNFYLKPNGIFYINFDKKAFIVETEKFNHTENIQFATQSGPMLVINGKIHPEFRKGSKNFNIRNGVGITEDDKVIFAMSKNEINLYDFAEFFQKQGCKNALYLDGFVSRTYFPDEKWEQTDGDFGVIIGVIKPD</sequence>